<keyword evidence="3" id="KW-1185">Reference proteome</keyword>
<name>A0ABP7IXY0_9ACTN</name>
<keyword evidence="1" id="KW-1133">Transmembrane helix</keyword>
<evidence type="ECO:0000256" key="1">
    <source>
        <dbReference type="SAM" id="Phobius"/>
    </source>
</evidence>
<proteinExistence type="predicted"/>
<evidence type="ECO:0000313" key="3">
    <source>
        <dbReference type="Proteomes" id="UP001501821"/>
    </source>
</evidence>
<protein>
    <recommendedName>
        <fullName evidence="4">DUF2550 family protein</fullName>
    </recommendedName>
</protein>
<accession>A0ABP7IXY0</accession>
<dbReference type="RefSeq" id="WP_344777473.1">
    <property type="nucleotide sequence ID" value="NZ_BAABAH010000014.1"/>
</dbReference>
<keyword evidence="1" id="KW-0812">Transmembrane</keyword>
<organism evidence="2 3">
    <name type="scientific">Nocardioides panacisoli</name>
    <dbReference type="NCBI Taxonomy" id="627624"/>
    <lineage>
        <taxon>Bacteria</taxon>
        <taxon>Bacillati</taxon>
        <taxon>Actinomycetota</taxon>
        <taxon>Actinomycetes</taxon>
        <taxon>Propionibacteriales</taxon>
        <taxon>Nocardioidaceae</taxon>
        <taxon>Nocardioides</taxon>
    </lineage>
</organism>
<dbReference type="EMBL" id="BAABAH010000014">
    <property type="protein sequence ID" value="GAA3829084.1"/>
    <property type="molecule type" value="Genomic_DNA"/>
</dbReference>
<keyword evidence="1" id="KW-0472">Membrane</keyword>
<feature type="transmembrane region" description="Helical" evidence="1">
    <location>
        <begin position="6"/>
        <end position="29"/>
    </location>
</feature>
<dbReference type="Proteomes" id="UP001501821">
    <property type="component" value="Unassembled WGS sequence"/>
</dbReference>
<evidence type="ECO:0000313" key="2">
    <source>
        <dbReference type="EMBL" id="GAA3829084.1"/>
    </source>
</evidence>
<comment type="caution">
    <text evidence="2">The sequence shown here is derived from an EMBL/GenBank/DDBJ whole genome shotgun (WGS) entry which is preliminary data.</text>
</comment>
<gene>
    <name evidence="2" type="ORF">GCM10022242_33070</name>
</gene>
<reference evidence="3" key="1">
    <citation type="journal article" date="2019" name="Int. J. Syst. Evol. Microbiol.">
        <title>The Global Catalogue of Microorganisms (GCM) 10K type strain sequencing project: providing services to taxonomists for standard genome sequencing and annotation.</title>
        <authorList>
            <consortium name="The Broad Institute Genomics Platform"/>
            <consortium name="The Broad Institute Genome Sequencing Center for Infectious Disease"/>
            <person name="Wu L."/>
            <person name="Ma J."/>
        </authorList>
    </citation>
    <scope>NUCLEOTIDE SEQUENCE [LARGE SCALE GENOMIC DNA]</scope>
    <source>
        <strain evidence="3">JCM 16953</strain>
    </source>
</reference>
<sequence>MHVVVFVVLLVLGILAINGVVWGIVLTALSRRRRARMAELQADLAATGDRVVLGPDRGNYCGGTGDFPRVANNSLLTLTTADLLIHPYLGRAVTVPVAAITGVRVEKAWNGRVVAGKHFLVVSSDHGEVGLFAPDPDRWRSAIERFAVR</sequence>
<evidence type="ECO:0008006" key="4">
    <source>
        <dbReference type="Google" id="ProtNLM"/>
    </source>
</evidence>